<gene>
    <name evidence="2" type="ORF">I3679_000655</name>
</gene>
<accession>A0ABD5LXT7</accession>
<proteinExistence type="predicted"/>
<dbReference type="Pfam" id="PF07332">
    <property type="entry name" value="Phage_holin_3_6"/>
    <property type="match status" value="1"/>
</dbReference>
<sequence length="103" mass="11702">MDNIHRIFNTLTGILHTRLELIAIELEEEKKNILELLLMVGVTLIFTVFGVISLLIFILLSVSPEHRLIISGGASAVFLVIALFFVIFIKKKDCRKQDIIRDP</sequence>
<dbReference type="EMBL" id="JADQCH020000001">
    <property type="protein sequence ID" value="MEY2343469.1"/>
    <property type="molecule type" value="Genomic_DNA"/>
</dbReference>
<keyword evidence="1" id="KW-0472">Membrane</keyword>
<dbReference type="InterPro" id="IPR009937">
    <property type="entry name" value="Phage_holin_3_6"/>
</dbReference>
<keyword evidence="1" id="KW-0812">Transmembrane</keyword>
<name>A0ABD5LXT7_PROMI</name>
<dbReference type="AlphaFoldDB" id="A0ABD5LXT7"/>
<feature type="transmembrane region" description="Helical" evidence="1">
    <location>
        <begin position="68"/>
        <end position="89"/>
    </location>
</feature>
<protein>
    <submittedName>
        <fullName evidence="2">Phage holin family protein</fullName>
    </submittedName>
</protein>
<keyword evidence="1" id="KW-1133">Transmembrane helix</keyword>
<evidence type="ECO:0000313" key="2">
    <source>
        <dbReference type="EMBL" id="MEY2343469.1"/>
    </source>
</evidence>
<evidence type="ECO:0000256" key="1">
    <source>
        <dbReference type="SAM" id="Phobius"/>
    </source>
</evidence>
<comment type="caution">
    <text evidence="2">The sequence shown here is derived from an EMBL/GenBank/DDBJ whole genome shotgun (WGS) entry which is preliminary data.</text>
</comment>
<organism evidence="2">
    <name type="scientific">Proteus mirabilis</name>
    <dbReference type="NCBI Taxonomy" id="584"/>
    <lineage>
        <taxon>Bacteria</taxon>
        <taxon>Pseudomonadati</taxon>
        <taxon>Pseudomonadota</taxon>
        <taxon>Gammaproteobacteria</taxon>
        <taxon>Enterobacterales</taxon>
        <taxon>Morganellaceae</taxon>
        <taxon>Proteus</taxon>
    </lineage>
</organism>
<reference evidence="2" key="1">
    <citation type="submission" date="2021-05" db="EMBL/GenBank/DDBJ databases">
        <title>First report of NDM-5 and VEB-6 producing Proteus mirabilis isolated from blood of a sepsis patient in Kolkata, India.</title>
        <authorList>
            <person name="Halder G."/>
            <person name="Chaudhuri B."/>
            <person name="Dutta S."/>
        </authorList>
    </citation>
    <scope>NUCLEOTIDE SEQUENCE [LARGE SCALE GENOMIC DNA]</scope>
    <source>
        <strain evidence="2">7049</strain>
    </source>
</reference>
<feature type="transmembrane region" description="Helical" evidence="1">
    <location>
        <begin position="36"/>
        <end position="62"/>
    </location>
</feature>